<sequence>MEIQAPILITFIGYLAVMMGIGFWAYKKTDSVDDYILGGRKMGPAVTALSVGASDMSGWLLLGLPGAVYLGGLGEAWIGFGLVFGAWLNWLFVAKRLRIYTELADNSLTLPDFFEHRFHDNKGMLKLVSAVTILVFFTFYTSSGMVGGAILFEKVFGLDYTIALLIGSVIIVSYTFVGGFFAVSWTDFFQGCLMLIALIIVPIAIFNQSETQANLESLDPAMLSFIGESTTVIGLVSLLAWGLGYFGQPHILSRFMAIGSAKDLRLSRRIAMSWMLLALVGALATGIAGTLYFANAPLENPETVFIHLAHAAFNPWVGGLLIAAILSAIMSTIDSQLLVCSSVITEDFYRKWLRPQASSKELMLVGRLGVIAIALIAGVIALDPKSSVLGLVSYAWAGFGAAFGPVVLLSLFWKGYSRYGAIATIIVGAITVVTWKQLTGGIFDLYEIVPGFLLATVVGVITSTLLPPREIVKNKFDDFEEHLRTNN</sequence>
<dbReference type="GO" id="GO:0005298">
    <property type="term" value="F:proline:sodium symporter activity"/>
    <property type="evidence" value="ECO:0007669"/>
    <property type="project" value="UniProtKB-UniRule"/>
</dbReference>
<evidence type="ECO:0000256" key="15">
    <source>
        <dbReference type="RuleBase" id="RU362091"/>
    </source>
</evidence>
<evidence type="ECO:0000256" key="2">
    <source>
        <dbReference type="ARBA" id="ARBA00006434"/>
    </source>
</evidence>
<dbReference type="InterPro" id="IPR001734">
    <property type="entry name" value="Na/solute_symporter"/>
</dbReference>
<keyword evidence="3 16" id="KW-0813">Transport</keyword>
<dbReference type="InterPro" id="IPR018212">
    <property type="entry name" value="Na/solute_symporter_CS"/>
</dbReference>
<reference evidence="17" key="1">
    <citation type="submission" date="2022-01" db="EMBL/GenBank/DDBJ databases">
        <title>Whole genome-based taxonomy of the Shewanellaceae.</title>
        <authorList>
            <person name="Martin-Rodriguez A.J."/>
        </authorList>
    </citation>
    <scope>NUCLEOTIDE SEQUENCE</scope>
    <source>
        <strain evidence="17">DSM 16422</strain>
    </source>
</reference>
<dbReference type="GO" id="GO:0015193">
    <property type="term" value="F:L-proline transmembrane transporter activity"/>
    <property type="evidence" value="ECO:0007669"/>
    <property type="project" value="TreeGrafter"/>
</dbReference>
<feature type="transmembrane region" description="Helical" evidence="16">
    <location>
        <begin position="158"/>
        <end position="181"/>
    </location>
</feature>
<keyword evidence="8 16" id="KW-0915">Sodium</keyword>
<keyword evidence="10 16" id="KW-0472">Membrane</keyword>
<dbReference type="Pfam" id="PF00474">
    <property type="entry name" value="SSF"/>
    <property type="match status" value="1"/>
</dbReference>
<evidence type="ECO:0000256" key="13">
    <source>
        <dbReference type="ARBA" id="ARBA00067214"/>
    </source>
</evidence>
<evidence type="ECO:0000256" key="1">
    <source>
        <dbReference type="ARBA" id="ARBA00004651"/>
    </source>
</evidence>
<evidence type="ECO:0000256" key="5">
    <source>
        <dbReference type="ARBA" id="ARBA00022692"/>
    </source>
</evidence>
<feature type="transmembrane region" description="Helical" evidence="16">
    <location>
        <begin position="188"/>
        <end position="205"/>
    </location>
</feature>
<dbReference type="NCBIfam" id="TIGR02121">
    <property type="entry name" value="Na_Pro_sym"/>
    <property type="match status" value="1"/>
</dbReference>
<feature type="transmembrane region" description="Helical" evidence="16">
    <location>
        <begin position="419"/>
        <end position="436"/>
    </location>
</feature>
<comment type="similarity">
    <text evidence="2 15">Belongs to the sodium:solute symporter (SSF) (TC 2.A.21) family.</text>
</comment>
<feature type="transmembrane region" description="Helical" evidence="16">
    <location>
        <begin position="76"/>
        <end position="93"/>
    </location>
</feature>
<dbReference type="InterPro" id="IPR038377">
    <property type="entry name" value="Na/Glc_symporter_sf"/>
</dbReference>
<keyword evidence="9 16" id="KW-0406">Ion transport</keyword>
<dbReference type="GO" id="GO:0031402">
    <property type="term" value="F:sodium ion binding"/>
    <property type="evidence" value="ECO:0007669"/>
    <property type="project" value="UniProtKB-UniRule"/>
</dbReference>
<dbReference type="PANTHER" id="PTHR48086:SF3">
    <property type="entry name" value="SODIUM_PROLINE SYMPORTER"/>
    <property type="match status" value="1"/>
</dbReference>
<evidence type="ECO:0000256" key="14">
    <source>
        <dbReference type="ARBA" id="ARBA00082709"/>
    </source>
</evidence>
<dbReference type="FunFam" id="1.20.1730.10:FF:000002">
    <property type="entry name" value="Sodium/proline symporter"/>
    <property type="match status" value="1"/>
</dbReference>
<evidence type="ECO:0000256" key="3">
    <source>
        <dbReference type="ARBA" id="ARBA00022448"/>
    </source>
</evidence>
<dbReference type="InterPro" id="IPR011851">
    <property type="entry name" value="Na/Pro_symporter"/>
</dbReference>
<gene>
    <name evidence="17" type="primary">putP</name>
    <name evidence="17" type="ORF">L2672_02650</name>
</gene>
<organism evidence="17 18">
    <name type="scientific">Shewanella gaetbuli</name>
    <dbReference type="NCBI Taxonomy" id="220752"/>
    <lineage>
        <taxon>Bacteria</taxon>
        <taxon>Pseudomonadati</taxon>
        <taxon>Pseudomonadota</taxon>
        <taxon>Gammaproteobacteria</taxon>
        <taxon>Alteromonadales</taxon>
        <taxon>Shewanellaceae</taxon>
        <taxon>Shewanella</taxon>
    </lineage>
</organism>
<dbReference type="Gene3D" id="1.20.1730.10">
    <property type="entry name" value="Sodium/glucose cotransporter"/>
    <property type="match status" value="1"/>
</dbReference>
<evidence type="ECO:0000256" key="12">
    <source>
        <dbReference type="ARBA" id="ARBA00033708"/>
    </source>
</evidence>
<evidence type="ECO:0000256" key="6">
    <source>
        <dbReference type="ARBA" id="ARBA00022847"/>
    </source>
</evidence>
<comment type="caution">
    <text evidence="16">Lacks conserved residue(s) required for the propagation of feature annotation.</text>
</comment>
<accession>A0A9X2CFP8</accession>
<dbReference type="CDD" id="cd11475">
    <property type="entry name" value="SLC5sbd_PutP"/>
    <property type="match status" value="1"/>
</dbReference>
<dbReference type="AlphaFoldDB" id="A0A9X2CFP8"/>
<dbReference type="GO" id="GO:0015824">
    <property type="term" value="P:proline transport"/>
    <property type="evidence" value="ECO:0007669"/>
    <property type="project" value="UniProtKB-UniRule"/>
</dbReference>
<evidence type="ECO:0000256" key="10">
    <source>
        <dbReference type="ARBA" id="ARBA00023136"/>
    </source>
</evidence>
<dbReference type="NCBIfam" id="TIGR00813">
    <property type="entry name" value="sss"/>
    <property type="match status" value="1"/>
</dbReference>
<name>A0A9X2CFP8_9GAMM</name>
<feature type="transmembrane region" description="Helical" evidence="16">
    <location>
        <begin position="6"/>
        <end position="26"/>
    </location>
</feature>
<protein>
    <recommendedName>
        <fullName evidence="13 16">Sodium/proline symporter</fullName>
    </recommendedName>
    <alternativeName>
        <fullName evidence="14 16">Proline permease</fullName>
    </alternativeName>
</protein>
<dbReference type="GO" id="GO:0005886">
    <property type="term" value="C:plasma membrane"/>
    <property type="evidence" value="ECO:0007669"/>
    <property type="project" value="UniProtKB-SubCell"/>
</dbReference>
<comment type="catalytic activity">
    <reaction evidence="12">
        <text>L-proline(in) + Na(+)(in) = L-proline(out) + Na(+)(out)</text>
        <dbReference type="Rhea" id="RHEA:28967"/>
        <dbReference type="ChEBI" id="CHEBI:29101"/>
        <dbReference type="ChEBI" id="CHEBI:60039"/>
    </reaction>
</comment>
<evidence type="ECO:0000313" key="18">
    <source>
        <dbReference type="Proteomes" id="UP001139333"/>
    </source>
</evidence>
<feature type="transmembrane region" description="Helical" evidence="16">
    <location>
        <begin position="225"/>
        <end position="246"/>
    </location>
</feature>
<evidence type="ECO:0000256" key="9">
    <source>
        <dbReference type="ARBA" id="ARBA00023065"/>
    </source>
</evidence>
<feature type="transmembrane region" description="Helical" evidence="16">
    <location>
        <begin position="364"/>
        <end position="382"/>
    </location>
</feature>
<feature type="transmembrane region" description="Helical" evidence="16">
    <location>
        <begin position="394"/>
        <end position="412"/>
    </location>
</feature>
<comment type="function">
    <text evidence="16">Catalyzes the sodium-dependent uptake of extracellular L-proline.</text>
</comment>
<dbReference type="PROSITE" id="PS50283">
    <property type="entry name" value="NA_SOLUT_SYMP_3"/>
    <property type="match status" value="1"/>
</dbReference>
<feature type="transmembrane region" description="Helical" evidence="16">
    <location>
        <begin position="274"/>
        <end position="296"/>
    </location>
</feature>
<dbReference type="RefSeq" id="WP_248994273.1">
    <property type="nucleotide sequence ID" value="NZ_JAKIKP010000001.1"/>
</dbReference>
<dbReference type="PANTHER" id="PTHR48086">
    <property type="entry name" value="SODIUM/PROLINE SYMPORTER-RELATED"/>
    <property type="match status" value="1"/>
</dbReference>
<evidence type="ECO:0000256" key="11">
    <source>
        <dbReference type="ARBA" id="ARBA00023201"/>
    </source>
</evidence>
<keyword evidence="11 16" id="KW-0739">Sodium transport</keyword>
<evidence type="ECO:0000256" key="7">
    <source>
        <dbReference type="ARBA" id="ARBA00022989"/>
    </source>
</evidence>
<evidence type="ECO:0000256" key="8">
    <source>
        <dbReference type="ARBA" id="ARBA00023053"/>
    </source>
</evidence>
<comment type="caution">
    <text evidence="17">The sequence shown here is derived from an EMBL/GenBank/DDBJ whole genome shotgun (WGS) entry which is preliminary data.</text>
</comment>
<dbReference type="EMBL" id="JAKIKP010000001">
    <property type="protein sequence ID" value="MCL1141603.1"/>
    <property type="molecule type" value="Genomic_DNA"/>
</dbReference>
<keyword evidence="6 16" id="KW-0769">Symport</keyword>
<keyword evidence="5 16" id="KW-0812">Transmembrane</keyword>
<evidence type="ECO:0000256" key="16">
    <source>
        <dbReference type="RuleBase" id="RU366012"/>
    </source>
</evidence>
<keyword evidence="18" id="KW-1185">Reference proteome</keyword>
<keyword evidence="16" id="KW-0997">Cell inner membrane</keyword>
<evidence type="ECO:0000256" key="4">
    <source>
        <dbReference type="ARBA" id="ARBA00022475"/>
    </source>
</evidence>
<keyword evidence="7 16" id="KW-1133">Transmembrane helix</keyword>
<comment type="subcellular location">
    <subcellularLocation>
        <location evidence="16">Cell inner membrane</location>
        <topology evidence="16">Multi-pass membrane protein</topology>
    </subcellularLocation>
    <subcellularLocation>
        <location evidence="1">Cell membrane</location>
        <topology evidence="1">Multi-pass membrane protein</topology>
    </subcellularLocation>
</comment>
<evidence type="ECO:0000313" key="17">
    <source>
        <dbReference type="EMBL" id="MCL1141603.1"/>
    </source>
</evidence>
<dbReference type="PROSITE" id="PS00456">
    <property type="entry name" value="NA_SOLUT_SYMP_1"/>
    <property type="match status" value="1"/>
</dbReference>
<dbReference type="InterPro" id="IPR050277">
    <property type="entry name" value="Sodium:Solute_Symporter"/>
</dbReference>
<feature type="transmembrane region" description="Helical" evidence="16">
    <location>
        <begin position="127"/>
        <end position="152"/>
    </location>
</feature>
<feature type="transmembrane region" description="Helical" evidence="16">
    <location>
        <begin position="448"/>
        <end position="466"/>
    </location>
</feature>
<proteinExistence type="inferred from homology"/>
<keyword evidence="4" id="KW-1003">Cell membrane</keyword>
<dbReference type="Proteomes" id="UP001139333">
    <property type="component" value="Unassembled WGS sequence"/>
</dbReference>
<keyword evidence="16" id="KW-0029">Amino-acid transport</keyword>